<dbReference type="OrthoDB" id="9781066at2"/>
<dbReference type="GO" id="GO:0020037">
    <property type="term" value="F:heme binding"/>
    <property type="evidence" value="ECO:0007669"/>
    <property type="project" value="InterPro"/>
</dbReference>
<evidence type="ECO:0000256" key="4">
    <source>
        <dbReference type="ARBA" id="ARBA00022723"/>
    </source>
</evidence>
<feature type="chain" id="PRO_5015777256" evidence="8">
    <location>
        <begin position="36"/>
        <end position="429"/>
    </location>
</feature>
<dbReference type="InterPro" id="IPR006314">
    <property type="entry name" value="Dyp_peroxidase"/>
</dbReference>
<dbReference type="GO" id="GO:0046872">
    <property type="term" value="F:metal ion binding"/>
    <property type="evidence" value="ECO:0007669"/>
    <property type="project" value="UniProtKB-KW"/>
</dbReference>
<evidence type="ECO:0000256" key="2">
    <source>
        <dbReference type="ARBA" id="ARBA00022559"/>
    </source>
</evidence>
<dbReference type="Proteomes" id="UP000237839">
    <property type="component" value="Unassembled WGS sequence"/>
</dbReference>
<dbReference type="PANTHER" id="PTHR30521">
    <property type="entry name" value="DEFERROCHELATASE/PEROXIDASE"/>
    <property type="match status" value="1"/>
</dbReference>
<evidence type="ECO:0000256" key="3">
    <source>
        <dbReference type="ARBA" id="ARBA00022617"/>
    </source>
</evidence>
<dbReference type="InterPro" id="IPR048328">
    <property type="entry name" value="Dyp_perox_C"/>
</dbReference>
<feature type="domain" description="Dyp-type peroxidase N-terminal" evidence="9">
    <location>
        <begin position="60"/>
        <end position="216"/>
    </location>
</feature>
<keyword evidence="5 8" id="KW-0732">Signal</keyword>
<dbReference type="GO" id="GO:0004601">
    <property type="term" value="F:peroxidase activity"/>
    <property type="evidence" value="ECO:0007669"/>
    <property type="project" value="UniProtKB-KW"/>
</dbReference>
<dbReference type="InterPro" id="IPR011008">
    <property type="entry name" value="Dimeric_a/b-barrel"/>
</dbReference>
<name>A0A2S9H4N9_9BURK</name>
<evidence type="ECO:0000259" key="10">
    <source>
        <dbReference type="Pfam" id="PF20628"/>
    </source>
</evidence>
<dbReference type="AlphaFoldDB" id="A0A2S9H4N9"/>
<gene>
    <name evidence="11" type="ORF">S2091_0123</name>
</gene>
<evidence type="ECO:0000256" key="6">
    <source>
        <dbReference type="ARBA" id="ARBA00023002"/>
    </source>
</evidence>
<comment type="cofactor">
    <cofactor evidence="1">
        <name>heme b</name>
        <dbReference type="ChEBI" id="CHEBI:60344"/>
    </cofactor>
</comment>
<dbReference type="PROSITE" id="PS51404">
    <property type="entry name" value="DYP_PEROXIDASE"/>
    <property type="match status" value="1"/>
</dbReference>
<dbReference type="NCBIfam" id="TIGR01413">
    <property type="entry name" value="Dyp_perox_fam"/>
    <property type="match status" value="1"/>
</dbReference>
<proteinExistence type="predicted"/>
<keyword evidence="7" id="KW-0408">Iron</keyword>
<evidence type="ECO:0000259" key="9">
    <source>
        <dbReference type="Pfam" id="PF04261"/>
    </source>
</evidence>
<organism evidence="11 12">
    <name type="scientific">Solimicrobium silvestre</name>
    <dbReference type="NCBI Taxonomy" id="2099400"/>
    <lineage>
        <taxon>Bacteria</taxon>
        <taxon>Pseudomonadati</taxon>
        <taxon>Pseudomonadota</taxon>
        <taxon>Betaproteobacteria</taxon>
        <taxon>Burkholderiales</taxon>
        <taxon>Oxalobacteraceae</taxon>
        <taxon>Solimicrobium</taxon>
    </lineage>
</organism>
<keyword evidence="3" id="KW-0349">Heme</keyword>
<evidence type="ECO:0000256" key="7">
    <source>
        <dbReference type="ARBA" id="ARBA00023004"/>
    </source>
</evidence>
<dbReference type="GO" id="GO:0005829">
    <property type="term" value="C:cytosol"/>
    <property type="evidence" value="ECO:0007669"/>
    <property type="project" value="TreeGrafter"/>
</dbReference>
<accession>A0A2S9H4N9</accession>
<evidence type="ECO:0000256" key="1">
    <source>
        <dbReference type="ARBA" id="ARBA00001970"/>
    </source>
</evidence>
<keyword evidence="12" id="KW-1185">Reference proteome</keyword>
<dbReference type="PROSITE" id="PS51318">
    <property type="entry name" value="TAT"/>
    <property type="match status" value="1"/>
</dbReference>
<dbReference type="PANTHER" id="PTHR30521:SF4">
    <property type="entry name" value="DEFERROCHELATASE"/>
    <property type="match status" value="1"/>
</dbReference>
<evidence type="ECO:0000313" key="11">
    <source>
        <dbReference type="EMBL" id="PRC94928.1"/>
    </source>
</evidence>
<sequence length="429" mass="47052">MNNSDDKKHNATRRNFLTRAVVAAAAAPLASQAFAKPVESATSATPASTSTSEPFWGKHQGGIATPIQRNTYFMAFDMLTTERTELIALLKAWTEAAAEMASAPAKIDAHPDLAQAPADSGATIGLPNSRLTITFGFGPTLFEKDGVDRFGIAKNRPAALADLPRFNGDQLIPERTGGDISIQASADDAQVVEYALRRMVSLAYGIAKIRWAQNGFTAGFKAGETPRNQMGFKDGTINVPTKDPAQMHQFVWAGDEGPEWMRDGSYMVIRPIRIALEHWDRMKLGFQEETVGRHKYSGAPIGKQHEFDKLDLDATDKDGNLLIAENSHARLAAPESNDGAQILRRAFNYDNGVAQIAERWPPWHQAVTFDAGLLFQCYQRDPRTGFTKMFEKMAKFDMLNQFTTHIGSGLFACPPGAKPGEFIGQKLFA</sequence>
<evidence type="ECO:0000313" key="12">
    <source>
        <dbReference type="Proteomes" id="UP000237839"/>
    </source>
</evidence>
<keyword evidence="4" id="KW-0479">Metal-binding</keyword>
<comment type="caution">
    <text evidence="11">The sequence shown here is derived from an EMBL/GenBank/DDBJ whole genome shotgun (WGS) entry which is preliminary data.</text>
</comment>
<dbReference type="SUPFAM" id="SSF54909">
    <property type="entry name" value="Dimeric alpha+beta barrel"/>
    <property type="match status" value="1"/>
</dbReference>
<dbReference type="Pfam" id="PF04261">
    <property type="entry name" value="Dyp_perox_N"/>
    <property type="match status" value="1"/>
</dbReference>
<feature type="signal peptide" evidence="8">
    <location>
        <begin position="1"/>
        <end position="35"/>
    </location>
</feature>
<dbReference type="InterPro" id="IPR006311">
    <property type="entry name" value="TAT_signal"/>
</dbReference>
<evidence type="ECO:0000256" key="8">
    <source>
        <dbReference type="SAM" id="SignalP"/>
    </source>
</evidence>
<dbReference type="InterPro" id="IPR048327">
    <property type="entry name" value="Dyp_perox_N"/>
</dbReference>
<evidence type="ECO:0000256" key="5">
    <source>
        <dbReference type="ARBA" id="ARBA00022729"/>
    </source>
</evidence>
<keyword evidence="6" id="KW-0560">Oxidoreductase</keyword>
<reference evidence="11 12" key="1">
    <citation type="submission" date="2018-02" db="EMBL/GenBank/DDBJ databases">
        <title>Solimicrobium silvestre gen. nov., sp. nov., isolated from alpine forest soil.</title>
        <authorList>
            <person name="Margesin R."/>
            <person name="Albuquerque L."/>
            <person name="Zhang D.-C."/>
            <person name="Froufe H.J.C."/>
            <person name="Severino R."/>
            <person name="Roxo I."/>
            <person name="Egas C."/>
            <person name="Da Costa M.S."/>
        </authorList>
    </citation>
    <scope>NUCLEOTIDE SEQUENCE [LARGE SCALE GENOMIC DNA]</scope>
    <source>
        <strain evidence="11 12">S20-91</strain>
    </source>
</reference>
<feature type="domain" description="Dyp-type peroxidase C-terminal" evidence="10">
    <location>
        <begin position="225"/>
        <end position="417"/>
    </location>
</feature>
<keyword evidence="2 11" id="KW-0575">Peroxidase</keyword>
<dbReference type="Pfam" id="PF20628">
    <property type="entry name" value="Dyp_perox_C"/>
    <property type="match status" value="1"/>
</dbReference>
<dbReference type="EMBL" id="PUGF01000001">
    <property type="protein sequence ID" value="PRC94928.1"/>
    <property type="molecule type" value="Genomic_DNA"/>
</dbReference>
<dbReference type="RefSeq" id="WP_105529842.1">
    <property type="nucleotide sequence ID" value="NZ_PUGF01000001.1"/>
</dbReference>
<protein>
    <submittedName>
        <fullName evidence="11">Dyp-type peroxidase family</fullName>
    </submittedName>
</protein>